<dbReference type="EMBL" id="JALBUT010000004">
    <property type="protein sequence ID" value="MDX8415346.1"/>
    <property type="molecule type" value="Genomic_DNA"/>
</dbReference>
<evidence type="ECO:0000313" key="4">
    <source>
        <dbReference type="Proteomes" id="UP001275932"/>
    </source>
</evidence>
<dbReference type="Proteomes" id="UP001275932">
    <property type="component" value="Unassembled WGS sequence"/>
</dbReference>
<dbReference type="PANTHER" id="PTHR33987">
    <property type="entry name" value="CALCINEURIN-LIKE METALLO-PHOSPHOESTERASE SUPERFAMILY PROTEIN"/>
    <property type="match status" value="1"/>
</dbReference>
<evidence type="ECO:0000256" key="1">
    <source>
        <dbReference type="SAM" id="SignalP"/>
    </source>
</evidence>
<dbReference type="Gene3D" id="3.60.21.70">
    <property type="entry name" value="PhoD-like phosphatase"/>
    <property type="match status" value="1"/>
</dbReference>
<gene>
    <name evidence="3" type="ORF">MOX91_04020</name>
</gene>
<keyword evidence="1" id="KW-0732">Signal</keyword>
<sequence length="446" mass="49918">MFKLNFLTLTLLSISALSHAETRGNADIYPESSQAEQTEILPMRTYCDMREASIWIMAKPNSKLEISSNGKTSQITTNGDGIATARLNSLKPNTEYECKIAYSDKKDSPVLVSVKTIPDYEKRSPAPDFKFAIIGRVHTNDPVFDEPFKTPGGEYEIFDAVKKQNPDAVIWANNGAMFRTADYGSLGGMKARYRAERLNPSLKGLLASAPNYAVIGEDSYGAPNSDKNLWNKKDSVNAFKSFWLNPSFGVGSQENLASFFRYGDAEIFLLDDSTMRNNLDYKNSRPEMLGEEQLNWLLSSLKKSKAKFKIVVCNSPITNPVEDKGNFAFYKKERKDLLDFINENKIGGVLFVSAKKDYAEITRMVRAGAHDLVEITVGPATARPAKNATEVNFFRSIGSLVLQRSFATISFEGDENDRQIKIDFFNSKGENLLTQTIKASELYKFE</sequence>
<dbReference type="RefSeq" id="WP_370396793.1">
    <property type="nucleotide sequence ID" value="NZ_JALBUT010000004.1"/>
</dbReference>
<organism evidence="3 4">
    <name type="scientific">Intestinicryptomonas porci</name>
    <dbReference type="NCBI Taxonomy" id="2926320"/>
    <lineage>
        <taxon>Bacteria</taxon>
        <taxon>Pseudomonadati</taxon>
        <taxon>Verrucomicrobiota</taxon>
        <taxon>Opitutia</taxon>
        <taxon>Opitutales</taxon>
        <taxon>Intestinicryptomonaceae</taxon>
        <taxon>Intestinicryptomonas</taxon>
    </lineage>
</organism>
<dbReference type="SUPFAM" id="SSF56300">
    <property type="entry name" value="Metallo-dependent phosphatases"/>
    <property type="match status" value="1"/>
</dbReference>
<evidence type="ECO:0000259" key="2">
    <source>
        <dbReference type="Pfam" id="PF09423"/>
    </source>
</evidence>
<reference evidence="3 4" key="1">
    <citation type="submission" date="2022-03" db="EMBL/GenBank/DDBJ databases">
        <title>Novel taxa within the pig intestine.</title>
        <authorList>
            <person name="Wylensek D."/>
            <person name="Bishof K."/>
            <person name="Afrizal A."/>
            <person name="Clavel T."/>
        </authorList>
    </citation>
    <scope>NUCLEOTIDE SEQUENCE [LARGE SCALE GENOMIC DNA]</scope>
    <source>
        <strain evidence="3 4">CLA-KB-P66</strain>
    </source>
</reference>
<dbReference type="PANTHER" id="PTHR33987:SF1">
    <property type="entry name" value="CALCINEURIN-LIKE METALLO-PHOSPHOESTERASE SUPERFAMILY PROTEIN"/>
    <property type="match status" value="1"/>
</dbReference>
<dbReference type="InterPro" id="IPR018946">
    <property type="entry name" value="PhoD-like_MPP"/>
</dbReference>
<protein>
    <submittedName>
        <fullName evidence="3">Alkaline phosphatase D family protein</fullName>
    </submittedName>
</protein>
<evidence type="ECO:0000313" key="3">
    <source>
        <dbReference type="EMBL" id="MDX8415346.1"/>
    </source>
</evidence>
<name>A0ABU4WH15_9BACT</name>
<feature type="signal peptide" evidence="1">
    <location>
        <begin position="1"/>
        <end position="20"/>
    </location>
</feature>
<feature type="chain" id="PRO_5045332474" evidence="1">
    <location>
        <begin position="21"/>
        <end position="446"/>
    </location>
</feature>
<feature type="domain" description="PhoD-like phosphatase metallophosphatase" evidence="2">
    <location>
        <begin position="249"/>
        <end position="392"/>
    </location>
</feature>
<accession>A0ABU4WH15</accession>
<comment type="caution">
    <text evidence="3">The sequence shown here is derived from an EMBL/GenBank/DDBJ whole genome shotgun (WGS) entry which is preliminary data.</text>
</comment>
<dbReference type="Pfam" id="PF09423">
    <property type="entry name" value="PhoD"/>
    <property type="match status" value="1"/>
</dbReference>
<proteinExistence type="predicted"/>
<dbReference type="InterPro" id="IPR029052">
    <property type="entry name" value="Metallo-depent_PP-like"/>
</dbReference>
<keyword evidence="4" id="KW-1185">Reference proteome</keyword>
<dbReference type="InterPro" id="IPR038607">
    <property type="entry name" value="PhoD-like_sf"/>
</dbReference>